<keyword evidence="2" id="KW-0813">Transport</keyword>
<keyword evidence="3" id="KW-1003">Cell membrane</keyword>
<protein>
    <submittedName>
        <fullName evidence="10">Multidrug transporter</fullName>
    </submittedName>
</protein>
<dbReference type="GO" id="GO:0015199">
    <property type="term" value="F:amino-acid betaine transmembrane transporter activity"/>
    <property type="evidence" value="ECO:0007669"/>
    <property type="project" value="TreeGrafter"/>
</dbReference>
<keyword evidence="6 9" id="KW-0472">Membrane</keyword>
<comment type="similarity">
    <text evidence="7 8">Belongs to the drug/metabolite transporter (DMT) superfamily. Small multidrug resistance (SMR) (TC 2.A.7.1) family.</text>
</comment>
<evidence type="ECO:0000256" key="2">
    <source>
        <dbReference type="ARBA" id="ARBA00022448"/>
    </source>
</evidence>
<dbReference type="RefSeq" id="WP_067590399.1">
    <property type="nucleotide sequence ID" value="NZ_LXSL01000012.1"/>
</dbReference>
<gene>
    <name evidence="10" type="ORF">A7P95_02025</name>
</gene>
<dbReference type="AlphaFoldDB" id="A0A1A9S1V0"/>
<dbReference type="Proteomes" id="UP000077885">
    <property type="component" value="Unassembled WGS sequence"/>
</dbReference>
<feature type="transmembrane region" description="Helical" evidence="9">
    <location>
        <begin position="31"/>
        <end position="51"/>
    </location>
</feature>
<evidence type="ECO:0000256" key="7">
    <source>
        <dbReference type="ARBA" id="ARBA00038032"/>
    </source>
</evidence>
<proteinExistence type="inferred from homology"/>
<evidence type="ECO:0000313" key="10">
    <source>
        <dbReference type="EMBL" id="OAM30802.1"/>
    </source>
</evidence>
<dbReference type="GO" id="GO:0015220">
    <property type="term" value="F:choline transmembrane transporter activity"/>
    <property type="evidence" value="ECO:0007669"/>
    <property type="project" value="TreeGrafter"/>
</dbReference>
<feature type="transmembrane region" description="Helical" evidence="9">
    <location>
        <begin position="85"/>
        <end position="104"/>
    </location>
</feature>
<name>A0A1A9S1V0_9NEIS</name>
<keyword evidence="5 9" id="KW-1133">Transmembrane helix</keyword>
<dbReference type="Gene3D" id="1.10.3730.20">
    <property type="match status" value="1"/>
</dbReference>
<dbReference type="InterPro" id="IPR000390">
    <property type="entry name" value="Small_drug/metabolite_transptr"/>
</dbReference>
<evidence type="ECO:0000256" key="6">
    <source>
        <dbReference type="ARBA" id="ARBA00023136"/>
    </source>
</evidence>
<evidence type="ECO:0000256" key="8">
    <source>
        <dbReference type="RuleBase" id="RU003942"/>
    </source>
</evidence>
<dbReference type="InterPro" id="IPR045324">
    <property type="entry name" value="Small_multidrug_res"/>
</dbReference>
<dbReference type="Pfam" id="PF00893">
    <property type="entry name" value="Multi_Drug_Res"/>
    <property type="match status" value="1"/>
</dbReference>
<comment type="subcellular location">
    <subcellularLocation>
        <location evidence="1 8">Cell membrane</location>
        <topology evidence="1 8">Multi-pass membrane protein</topology>
    </subcellularLocation>
</comment>
<comment type="caution">
    <text evidence="10">The sequence shown here is derived from an EMBL/GenBank/DDBJ whole genome shotgun (WGS) entry which is preliminary data.</text>
</comment>
<dbReference type="GO" id="GO:1990961">
    <property type="term" value="P:xenobiotic detoxification by transmembrane export across the plasma membrane"/>
    <property type="evidence" value="ECO:0007669"/>
    <property type="project" value="UniProtKB-ARBA"/>
</dbReference>
<sequence length="109" mass="11501">MNPWILLGGSIGLEIVATNLLKLSDGFTKPFPSAGALLIYALSFYLVSIVFRTLPVGLVYAVWSGVGIILTAIVAYFAFGQKLDTPAMLGIGLIISGVLVINLFSATSH</sequence>
<dbReference type="PANTHER" id="PTHR30561">
    <property type="entry name" value="SMR FAMILY PROTON-DEPENDENT DRUG EFFLUX TRANSPORTER SUGE"/>
    <property type="match status" value="1"/>
</dbReference>
<dbReference type="FunFam" id="1.10.3730.20:FF:000001">
    <property type="entry name" value="Quaternary ammonium compound resistance transporter SugE"/>
    <property type="match status" value="1"/>
</dbReference>
<dbReference type="EMBL" id="LXSL01000012">
    <property type="protein sequence ID" value="OAM30802.1"/>
    <property type="molecule type" value="Genomic_DNA"/>
</dbReference>
<dbReference type="GO" id="GO:0015297">
    <property type="term" value="F:antiporter activity"/>
    <property type="evidence" value="ECO:0007669"/>
    <property type="project" value="TreeGrafter"/>
</dbReference>
<accession>A0A1A9S1V0</accession>
<evidence type="ECO:0000256" key="4">
    <source>
        <dbReference type="ARBA" id="ARBA00022692"/>
    </source>
</evidence>
<organism evidence="10 11">
    <name type="scientific">Eikenella longinqua</name>
    <dbReference type="NCBI Taxonomy" id="1795827"/>
    <lineage>
        <taxon>Bacteria</taxon>
        <taxon>Pseudomonadati</taxon>
        <taxon>Pseudomonadota</taxon>
        <taxon>Betaproteobacteria</taxon>
        <taxon>Neisseriales</taxon>
        <taxon>Neisseriaceae</taxon>
        <taxon>Eikenella</taxon>
    </lineage>
</organism>
<dbReference type="STRING" id="1795827.A7P95_02025"/>
<evidence type="ECO:0000256" key="1">
    <source>
        <dbReference type="ARBA" id="ARBA00004651"/>
    </source>
</evidence>
<dbReference type="OrthoDB" id="9808638at2"/>
<dbReference type="SUPFAM" id="SSF103481">
    <property type="entry name" value="Multidrug resistance efflux transporter EmrE"/>
    <property type="match status" value="1"/>
</dbReference>
<evidence type="ECO:0000256" key="3">
    <source>
        <dbReference type="ARBA" id="ARBA00022475"/>
    </source>
</evidence>
<dbReference type="GO" id="GO:0005886">
    <property type="term" value="C:plasma membrane"/>
    <property type="evidence" value="ECO:0007669"/>
    <property type="project" value="UniProtKB-SubCell"/>
</dbReference>
<reference evidence="11" key="1">
    <citation type="submission" date="2016-05" db="EMBL/GenBank/DDBJ databases">
        <title>Draft genome of Corynebacterium afermentans subsp. afermentans LCDC 88199T.</title>
        <authorList>
            <person name="Bernier A.-M."/>
            <person name="Bernard K."/>
        </authorList>
    </citation>
    <scope>NUCLEOTIDE SEQUENCE [LARGE SCALE GENOMIC DNA]</scope>
    <source>
        <strain evidence="11">NML02-A-017</strain>
    </source>
</reference>
<evidence type="ECO:0000256" key="5">
    <source>
        <dbReference type="ARBA" id="ARBA00022989"/>
    </source>
</evidence>
<keyword evidence="11" id="KW-1185">Reference proteome</keyword>
<evidence type="ECO:0000313" key="11">
    <source>
        <dbReference type="Proteomes" id="UP000077885"/>
    </source>
</evidence>
<dbReference type="GO" id="GO:0031460">
    <property type="term" value="P:glycine betaine transport"/>
    <property type="evidence" value="ECO:0007669"/>
    <property type="project" value="TreeGrafter"/>
</dbReference>
<dbReference type="PANTHER" id="PTHR30561:SF1">
    <property type="entry name" value="MULTIDRUG TRANSPORTER EMRE"/>
    <property type="match status" value="1"/>
</dbReference>
<evidence type="ECO:0000256" key="9">
    <source>
        <dbReference type="SAM" id="Phobius"/>
    </source>
</evidence>
<feature type="transmembrane region" description="Helical" evidence="9">
    <location>
        <begin position="58"/>
        <end position="79"/>
    </location>
</feature>
<dbReference type="InterPro" id="IPR037185">
    <property type="entry name" value="EmrE-like"/>
</dbReference>
<keyword evidence="4 8" id="KW-0812">Transmembrane</keyword>